<gene>
    <name evidence="2" type="ORF">PHMEG_00021988</name>
</gene>
<feature type="compositionally biased region" description="Polar residues" evidence="1">
    <location>
        <begin position="275"/>
        <end position="290"/>
    </location>
</feature>
<evidence type="ECO:0000256" key="1">
    <source>
        <dbReference type="SAM" id="MobiDB-lite"/>
    </source>
</evidence>
<dbReference type="EMBL" id="NBNE01004228">
    <property type="protein sequence ID" value="OWZ05847.1"/>
    <property type="molecule type" value="Genomic_DNA"/>
</dbReference>
<dbReference type="Proteomes" id="UP000198211">
    <property type="component" value="Unassembled WGS sequence"/>
</dbReference>
<feature type="compositionally biased region" description="Acidic residues" evidence="1">
    <location>
        <begin position="430"/>
        <end position="443"/>
    </location>
</feature>
<feature type="region of interest" description="Disordered" evidence="1">
    <location>
        <begin position="417"/>
        <end position="505"/>
    </location>
</feature>
<proteinExistence type="predicted"/>
<dbReference type="STRING" id="4795.A0A225VM59"/>
<organism evidence="2 3">
    <name type="scientific">Phytophthora megakarya</name>
    <dbReference type="NCBI Taxonomy" id="4795"/>
    <lineage>
        <taxon>Eukaryota</taxon>
        <taxon>Sar</taxon>
        <taxon>Stramenopiles</taxon>
        <taxon>Oomycota</taxon>
        <taxon>Peronosporomycetes</taxon>
        <taxon>Peronosporales</taxon>
        <taxon>Peronosporaceae</taxon>
        <taxon>Phytophthora</taxon>
    </lineage>
</organism>
<sequence length="579" mass="66747">MHLARQLNSIFLAAAELTPQPSVDNKMSSTVVTGYGVCDTNGNILPDLVSRWSCATKPDMALDKKSFSASVFGVSLDVPVAKGKANPTVDECANVEVRKINCYEELRFERPEDRDIYQRRMYGSTFVPQYLRGRTSLIIRSARYERKSTGIRFNQDRDREEFSVSLSKRYAFSQSVPRCEIPRENWQKLMRSQPAVVYLHYNNREDAERATLVFQDDSGNPLELTNEHKSRLESSRNRSSANGVETRRISRRSCSSERIPLNSSPLSLQGDGARNTAQWQRQLQQATNCYSRYDDPPSTQRNRQENYYGSSVGATNGEGRSRSRSRSLSRPRWFPNEQYENGSKRETGSDHVRANKSLLSEKSLDERVLPTCEPLADRREIGNIEFHRWSTTNKCDANGDAGSITFQRAALLTALCSPRASSQSEKELESGEEQEDGEIEDSTVLEVEITDRSKDSRNERSRSSPRSVWQPNDVQYHQRQGEYRDPYPQYYTHTSNRHRSRSRSRPLDEDFVTWDECYDDDRLYSYSTEHRSREYDPAHDYDNDAEERCLYSDMDCYGERGYRSGGYNYSRAHAHSRHS</sequence>
<feature type="compositionally biased region" description="Basic and acidic residues" evidence="1">
    <location>
        <begin position="225"/>
        <end position="236"/>
    </location>
</feature>
<comment type="caution">
    <text evidence="2">The sequence shown here is derived from an EMBL/GenBank/DDBJ whole genome shotgun (WGS) entry which is preliminary data.</text>
</comment>
<name>A0A225VM59_9STRA</name>
<reference evidence="3" key="1">
    <citation type="submission" date="2017-03" db="EMBL/GenBank/DDBJ databases">
        <title>Phytopthora megakarya and P. palmivora, two closely related causual agents of cacao black pod achieved similar genome size and gene model numbers by different mechanisms.</title>
        <authorList>
            <person name="Ali S."/>
            <person name="Shao J."/>
            <person name="Larry D.J."/>
            <person name="Kronmiller B."/>
            <person name="Shen D."/>
            <person name="Strem M.D."/>
            <person name="Melnick R.L."/>
            <person name="Guiltinan M.J."/>
            <person name="Tyler B.M."/>
            <person name="Meinhardt L.W."/>
            <person name="Bailey B.A."/>
        </authorList>
    </citation>
    <scope>NUCLEOTIDE SEQUENCE [LARGE SCALE GENOMIC DNA]</scope>
    <source>
        <strain evidence="3">zdho120</strain>
    </source>
</reference>
<evidence type="ECO:0000313" key="3">
    <source>
        <dbReference type="Proteomes" id="UP000198211"/>
    </source>
</evidence>
<feature type="compositionally biased region" description="Basic residues" evidence="1">
    <location>
        <begin position="495"/>
        <end position="504"/>
    </location>
</feature>
<evidence type="ECO:0000313" key="2">
    <source>
        <dbReference type="EMBL" id="OWZ05847.1"/>
    </source>
</evidence>
<feature type="compositionally biased region" description="Basic and acidic residues" evidence="1">
    <location>
        <begin position="342"/>
        <end position="352"/>
    </location>
</feature>
<feature type="compositionally biased region" description="Polar residues" evidence="1">
    <location>
        <begin position="469"/>
        <end position="478"/>
    </location>
</feature>
<feature type="region of interest" description="Disordered" evidence="1">
    <location>
        <begin position="218"/>
        <end position="352"/>
    </location>
</feature>
<dbReference type="AlphaFoldDB" id="A0A225VM59"/>
<keyword evidence="3" id="KW-1185">Reference proteome</keyword>
<dbReference type="OrthoDB" id="113900at2759"/>
<protein>
    <submittedName>
        <fullName evidence="2">Uncharacterized protein</fullName>
    </submittedName>
</protein>
<accession>A0A225VM59</accession>
<feature type="compositionally biased region" description="Polar residues" evidence="1">
    <location>
        <begin position="297"/>
        <end position="314"/>
    </location>
</feature>
<feature type="compositionally biased region" description="Basic and acidic residues" evidence="1">
    <location>
        <begin position="449"/>
        <end position="462"/>
    </location>
</feature>